<dbReference type="InParanoid" id="A0A084Q8W9"/>
<keyword evidence="7" id="KW-0503">Monooxygenase</keyword>
<dbReference type="GO" id="GO:0008395">
    <property type="term" value="F:steroid hydroxylase activity"/>
    <property type="evidence" value="ECO:0007669"/>
    <property type="project" value="TreeGrafter"/>
</dbReference>
<comment type="cofactor">
    <cofactor evidence="1 8">
        <name>heme</name>
        <dbReference type="ChEBI" id="CHEBI:30413"/>
    </cofactor>
</comment>
<sequence length="580" mass="66593">MTKIFFEETWTTVRDNVFSYDPYQVTSAIGSCLLVPVLVNYLFLVFRYHRGHKLEDHTKGQTPPEYPFFIPSIGPLGSIWLDHAGFLRRLSTYAGRLTSNRVNILGTTYYNFQDRETIEKIFKAPTLSSSIEMYGWVNSTLLGAPSKAMTVYYDDNSGPFPQPHPQSNVPSHNRIDYVTHHAIFRGLTGPGLQPMTLRYTRDLSKRMESLNLTREWTEMPDFANFFREMVGTGTLTAVIGPTILRLNPTFVQDMFKFDKMFPSFAPGFPSFLMPRSYSFRDRLTNCFKEWYKYAREHFEESMVDEDGDGDPIWGSSMMRQRQKTLSKVDHHDDETIARVDLGLAWATIGNVVLTSMFSSFHVFKDQELLDRVRQDIQEYLGDQSIHEADPITLVKAIPLLSSVYAETLRLYIKVYSLYRSPHEDVPLGKWILPKGALAVLNSGPSHMDADFWNTKDGEHPVECFWSKRFLIDPSDARSGPVRPELRKPTNEKAVVDKKPYYSTEGCDGAWIPYGGGHSMCPGRFFARNVIIFTTALLATDYDIVIHSEKPKFTKKRYGMGVEDLKDPIPFRIRKRTAEKK</sequence>
<dbReference type="HOGENOM" id="CLU_018012_2_1_1"/>
<dbReference type="InterPro" id="IPR036396">
    <property type="entry name" value="Cyt_P450_sf"/>
</dbReference>
<dbReference type="GO" id="GO:0016705">
    <property type="term" value="F:oxidoreductase activity, acting on paired donors, with incorporation or reduction of molecular oxygen"/>
    <property type="evidence" value="ECO:0007669"/>
    <property type="project" value="InterPro"/>
</dbReference>
<evidence type="ECO:0000256" key="1">
    <source>
        <dbReference type="ARBA" id="ARBA00001971"/>
    </source>
</evidence>
<dbReference type="AlphaFoldDB" id="A0A084Q8W9"/>
<dbReference type="Proteomes" id="UP000028524">
    <property type="component" value="Unassembled WGS sequence"/>
</dbReference>
<keyword evidence="11" id="KW-1185">Reference proteome</keyword>
<dbReference type="Gene3D" id="1.10.630.10">
    <property type="entry name" value="Cytochrome P450"/>
    <property type="match status" value="1"/>
</dbReference>
<evidence type="ECO:0000256" key="8">
    <source>
        <dbReference type="PIRSR" id="PIRSR602403-1"/>
    </source>
</evidence>
<proteinExistence type="inferred from homology"/>
<evidence type="ECO:0000256" key="6">
    <source>
        <dbReference type="ARBA" id="ARBA00023004"/>
    </source>
</evidence>
<dbReference type="OrthoDB" id="1470350at2759"/>
<dbReference type="PRINTS" id="PR00465">
    <property type="entry name" value="EP450IV"/>
</dbReference>
<feature type="transmembrane region" description="Helical" evidence="9">
    <location>
        <begin position="25"/>
        <end position="46"/>
    </location>
</feature>
<dbReference type="PANTHER" id="PTHR24304:SF2">
    <property type="entry name" value="24-HYDROXYCHOLESTEROL 7-ALPHA-HYDROXYLASE"/>
    <property type="match status" value="1"/>
</dbReference>
<keyword evidence="9" id="KW-1133">Transmembrane helix</keyword>
<keyword evidence="7" id="KW-0560">Oxidoreductase</keyword>
<dbReference type="PANTHER" id="PTHR24304">
    <property type="entry name" value="CYTOCHROME P450 FAMILY 7"/>
    <property type="match status" value="1"/>
</dbReference>
<dbReference type="Pfam" id="PF00067">
    <property type="entry name" value="p450"/>
    <property type="match status" value="1"/>
</dbReference>
<evidence type="ECO:0000256" key="9">
    <source>
        <dbReference type="SAM" id="Phobius"/>
    </source>
</evidence>
<keyword evidence="6 8" id="KW-0408">Iron</keyword>
<dbReference type="InterPro" id="IPR001128">
    <property type="entry name" value="Cyt_P450"/>
</dbReference>
<keyword evidence="9" id="KW-0812">Transmembrane</keyword>
<gene>
    <name evidence="10" type="ORF">S40285_08586</name>
</gene>
<dbReference type="CDD" id="cd11040">
    <property type="entry name" value="CYP7_CYP8-like"/>
    <property type="match status" value="1"/>
</dbReference>
<accession>A0A084Q8W9</accession>
<keyword evidence="9" id="KW-0472">Membrane</keyword>
<comment type="similarity">
    <text evidence="3">Belongs to the cytochrome P450 family.</text>
</comment>
<evidence type="ECO:0000256" key="7">
    <source>
        <dbReference type="ARBA" id="ARBA00023033"/>
    </source>
</evidence>
<feature type="binding site" description="axial binding residue" evidence="8">
    <location>
        <position position="520"/>
    </location>
    <ligand>
        <name>heme</name>
        <dbReference type="ChEBI" id="CHEBI:30413"/>
    </ligand>
    <ligandPart>
        <name>Fe</name>
        <dbReference type="ChEBI" id="CHEBI:18248"/>
    </ligandPart>
</feature>
<dbReference type="GO" id="GO:0005506">
    <property type="term" value="F:iron ion binding"/>
    <property type="evidence" value="ECO:0007669"/>
    <property type="project" value="InterPro"/>
</dbReference>
<dbReference type="InterPro" id="IPR002403">
    <property type="entry name" value="Cyt_P450_E_grp-IV"/>
</dbReference>
<evidence type="ECO:0000313" key="10">
    <source>
        <dbReference type="EMBL" id="KFA60404.1"/>
    </source>
</evidence>
<dbReference type="InterPro" id="IPR050529">
    <property type="entry name" value="CYP450_sterol_14alpha_dmase"/>
</dbReference>
<dbReference type="EMBL" id="KL660929">
    <property type="protein sequence ID" value="KFA60404.1"/>
    <property type="molecule type" value="Genomic_DNA"/>
</dbReference>
<dbReference type="GO" id="GO:0020037">
    <property type="term" value="F:heme binding"/>
    <property type="evidence" value="ECO:0007669"/>
    <property type="project" value="InterPro"/>
</dbReference>
<comment type="pathway">
    <text evidence="2">Mycotoxin biosynthesis.</text>
</comment>
<evidence type="ECO:0000256" key="2">
    <source>
        <dbReference type="ARBA" id="ARBA00004685"/>
    </source>
</evidence>
<evidence type="ECO:0000256" key="4">
    <source>
        <dbReference type="ARBA" id="ARBA00022617"/>
    </source>
</evidence>
<evidence type="ECO:0000313" key="11">
    <source>
        <dbReference type="Proteomes" id="UP000028524"/>
    </source>
</evidence>
<dbReference type="STRING" id="1283841.A0A084Q8W9"/>
<keyword evidence="5 8" id="KW-0479">Metal-binding</keyword>
<dbReference type="OMA" id="THHAIFR"/>
<reference evidence="10 11" key="1">
    <citation type="journal article" date="2014" name="BMC Genomics">
        <title>Comparative genome sequencing reveals chemotype-specific gene clusters in the toxigenic black mold Stachybotrys.</title>
        <authorList>
            <person name="Semeiks J."/>
            <person name="Borek D."/>
            <person name="Otwinowski Z."/>
            <person name="Grishin N.V."/>
        </authorList>
    </citation>
    <scope>NUCLEOTIDE SEQUENCE [LARGE SCALE GENOMIC DNA]</scope>
    <source>
        <strain evidence="10 11">IBT 40285</strain>
    </source>
</reference>
<evidence type="ECO:0000256" key="5">
    <source>
        <dbReference type="ARBA" id="ARBA00022723"/>
    </source>
</evidence>
<dbReference type="SUPFAM" id="SSF48264">
    <property type="entry name" value="Cytochrome P450"/>
    <property type="match status" value="1"/>
</dbReference>
<keyword evidence="4 8" id="KW-0349">Heme</keyword>
<dbReference type="PROSITE" id="PS51257">
    <property type="entry name" value="PROKAR_LIPOPROTEIN"/>
    <property type="match status" value="1"/>
</dbReference>
<evidence type="ECO:0008006" key="12">
    <source>
        <dbReference type="Google" id="ProtNLM"/>
    </source>
</evidence>
<name>A0A084Q8W9_STAC4</name>
<organism evidence="10 11">
    <name type="scientific">Stachybotrys chlorohalonatus (strain IBT 40285)</name>
    <dbReference type="NCBI Taxonomy" id="1283841"/>
    <lineage>
        <taxon>Eukaryota</taxon>
        <taxon>Fungi</taxon>
        <taxon>Dikarya</taxon>
        <taxon>Ascomycota</taxon>
        <taxon>Pezizomycotina</taxon>
        <taxon>Sordariomycetes</taxon>
        <taxon>Hypocreomycetidae</taxon>
        <taxon>Hypocreales</taxon>
        <taxon>Stachybotryaceae</taxon>
        <taxon>Stachybotrys</taxon>
    </lineage>
</organism>
<evidence type="ECO:0000256" key="3">
    <source>
        <dbReference type="ARBA" id="ARBA00010617"/>
    </source>
</evidence>
<protein>
    <recommendedName>
        <fullName evidence="12">Cytochrome P450</fullName>
    </recommendedName>
</protein>